<accession>A0ACC4WFK5</accession>
<dbReference type="EMBL" id="LGSP01000007">
    <property type="protein sequence ID" value="KNE83399.1"/>
    <property type="molecule type" value="Genomic_DNA"/>
</dbReference>
<name>A0ACC4WFK5_STRFR</name>
<evidence type="ECO:0000313" key="1">
    <source>
        <dbReference type="EMBL" id="KNE83399.1"/>
    </source>
</evidence>
<organism evidence="1 2">
    <name type="scientific">Streptomyces fradiae</name>
    <name type="common">Streptomyces roseoflavus</name>
    <dbReference type="NCBI Taxonomy" id="1906"/>
    <lineage>
        <taxon>Bacteria</taxon>
        <taxon>Bacillati</taxon>
        <taxon>Actinomycetota</taxon>
        <taxon>Actinomycetes</taxon>
        <taxon>Kitasatosporales</taxon>
        <taxon>Streptomycetaceae</taxon>
        <taxon>Streptomyces</taxon>
    </lineage>
</organism>
<comment type="caution">
    <text evidence="1">The sequence shown here is derived from an EMBL/GenBank/DDBJ whole genome shotgun (WGS) entry which is preliminary data.</text>
</comment>
<keyword evidence="2" id="KW-1185">Reference proteome</keyword>
<gene>
    <name evidence="1" type="ORF">ADZ36_05795</name>
</gene>
<evidence type="ECO:0000313" key="2">
    <source>
        <dbReference type="Proteomes" id="UP000037185"/>
    </source>
</evidence>
<dbReference type="Proteomes" id="UP000037185">
    <property type="component" value="Unassembled WGS sequence"/>
</dbReference>
<protein>
    <submittedName>
        <fullName evidence="1">Uncharacterized protein</fullName>
    </submittedName>
</protein>
<sequence>MDLAFRRAVDGHSYRWPAQARQVTVRHLELWRLGGFAEAAQLLVSELVSNAVCHGHGDVTLRLTCRHDEIRLDVTTDATQHGARPCPYGTENLPAPGDDEESGRGLLIVDAFASRWDISEDGNHAWCCLTNTDAAD</sequence>
<proteinExistence type="predicted"/>
<reference evidence="1" key="1">
    <citation type="submission" date="2015-07" db="EMBL/GenBank/DDBJ databases">
        <title>Draft genome sequence of Streptomyces fradiae, a resistant strain to nitron-oligomycin.</title>
        <authorList>
            <person name="Vatlin A.A."/>
            <person name="Bekker O.B."/>
            <person name="Danilenko V.N."/>
        </authorList>
    </citation>
    <scope>NUCLEOTIDE SEQUENCE</scope>
    <source>
        <strain evidence="1">Olg1-1</strain>
    </source>
</reference>